<feature type="domain" description="Gfo/Idh/MocA-like oxidoreductase N-terminal" evidence="1">
    <location>
        <begin position="46"/>
        <end position="168"/>
    </location>
</feature>
<keyword evidence="3" id="KW-1185">Reference proteome</keyword>
<dbReference type="GO" id="GO:0000166">
    <property type="term" value="F:nucleotide binding"/>
    <property type="evidence" value="ECO:0007669"/>
    <property type="project" value="InterPro"/>
</dbReference>
<dbReference type="Pfam" id="PF01408">
    <property type="entry name" value="GFO_IDH_MocA"/>
    <property type="match status" value="1"/>
</dbReference>
<dbReference type="Proteomes" id="UP000191285">
    <property type="component" value="Unassembled WGS sequence"/>
</dbReference>
<dbReference type="PANTHER" id="PTHR42840">
    <property type="entry name" value="NAD(P)-BINDING ROSSMANN-FOLD SUPERFAMILY PROTEIN-RELATED"/>
    <property type="match status" value="1"/>
</dbReference>
<reference evidence="3" key="1">
    <citation type="journal article" date="2017" name="Nat. Microbiol.">
        <title>Global analysis of biosynthetic gene clusters reveals vast potential of secondary metabolite production in Penicillium species.</title>
        <authorList>
            <person name="Nielsen J.C."/>
            <person name="Grijseels S."/>
            <person name="Prigent S."/>
            <person name="Ji B."/>
            <person name="Dainat J."/>
            <person name="Nielsen K.F."/>
            <person name="Frisvad J.C."/>
            <person name="Workman M."/>
            <person name="Nielsen J."/>
        </authorList>
    </citation>
    <scope>NUCLEOTIDE SEQUENCE [LARGE SCALE GENOMIC DNA]</scope>
    <source>
        <strain evidence="3">IBT 24891</strain>
    </source>
</reference>
<evidence type="ECO:0000259" key="1">
    <source>
        <dbReference type="Pfam" id="PF01408"/>
    </source>
</evidence>
<dbReference type="InterPro" id="IPR036291">
    <property type="entry name" value="NAD(P)-bd_dom_sf"/>
</dbReference>
<dbReference type="GO" id="GO:0005737">
    <property type="term" value="C:cytoplasm"/>
    <property type="evidence" value="ECO:0007669"/>
    <property type="project" value="TreeGrafter"/>
</dbReference>
<comment type="caution">
    <text evidence="2">The sequence shown here is derived from an EMBL/GenBank/DDBJ whole genome shotgun (WGS) entry which is preliminary data.</text>
</comment>
<dbReference type="Gene3D" id="3.40.50.720">
    <property type="entry name" value="NAD(P)-binding Rossmann-like Domain"/>
    <property type="match status" value="1"/>
</dbReference>
<dbReference type="EMBL" id="MLKD01000007">
    <property type="protein sequence ID" value="OQE24476.1"/>
    <property type="molecule type" value="Genomic_DNA"/>
</dbReference>
<dbReference type="AlphaFoldDB" id="A0A1V6TEA2"/>
<gene>
    <name evidence="2" type="ORF">PENSTE_c007G07969</name>
</gene>
<accession>A0A1V6TEA2</accession>
<dbReference type="PANTHER" id="PTHR42840:SF7">
    <property type="entry name" value="BINDING ROSSMANN FOLD OXIDOREDUCTASE, PUTATIVE (AFU_ORTHOLOGUE AFUA_4G10190)-RELATED"/>
    <property type="match status" value="1"/>
</dbReference>
<dbReference type="GO" id="GO:0016491">
    <property type="term" value="F:oxidoreductase activity"/>
    <property type="evidence" value="ECO:0007669"/>
    <property type="project" value="TreeGrafter"/>
</dbReference>
<dbReference type="GO" id="GO:0006740">
    <property type="term" value="P:NADPH regeneration"/>
    <property type="evidence" value="ECO:0007669"/>
    <property type="project" value="TreeGrafter"/>
</dbReference>
<evidence type="ECO:0000313" key="3">
    <source>
        <dbReference type="Proteomes" id="UP000191285"/>
    </source>
</evidence>
<dbReference type="STRING" id="303698.A0A1V6TEA2"/>
<dbReference type="InterPro" id="IPR000683">
    <property type="entry name" value="Gfo/Idh/MocA-like_OxRdtase_N"/>
</dbReference>
<organism evidence="2 3">
    <name type="scientific">Penicillium steckii</name>
    <dbReference type="NCBI Taxonomy" id="303698"/>
    <lineage>
        <taxon>Eukaryota</taxon>
        <taxon>Fungi</taxon>
        <taxon>Dikarya</taxon>
        <taxon>Ascomycota</taxon>
        <taxon>Pezizomycotina</taxon>
        <taxon>Eurotiomycetes</taxon>
        <taxon>Eurotiomycetidae</taxon>
        <taxon>Eurotiales</taxon>
        <taxon>Aspergillaceae</taxon>
        <taxon>Penicillium</taxon>
    </lineage>
</organism>
<dbReference type="OrthoDB" id="64915at2759"/>
<protein>
    <recommendedName>
        <fullName evidence="1">Gfo/Idh/MocA-like oxidoreductase N-terminal domain-containing protein</fullName>
    </recommendedName>
</protein>
<evidence type="ECO:0000313" key="2">
    <source>
        <dbReference type="EMBL" id="OQE24476.1"/>
    </source>
</evidence>
<proteinExistence type="predicted"/>
<dbReference type="SUPFAM" id="SSF51735">
    <property type="entry name" value="NAD(P)-binding Rossmann-fold domains"/>
    <property type="match status" value="1"/>
</dbReference>
<sequence length="409" mass="45882">MTHFQVVQVSHQIYHLEAHLSTKTDQITYLELSDSSSKEMSSSHRLRVGIIGAGEVFQVCHGPCLLLMSHLFKIESICDLSPTTAEHCAAKFSAPHKTTTPQEVIDHPNVDVVFILTSDESHAPLAISGLKAGKNVFIEKPVSLSLPSVQSIIDAEKNAPNGARVFVGYMRRYAPSYLQAFKREIATIPKILYARVRDFSGPNANFVDQSGTFQVKNSDYPAGSTEERNKRLDALFKEAFPNQEITDEKKKYCRFLGSLASHDISLMRETLGFPESVDGVSANDPFYSAIMTFRNADGSTYSTTYESGIDRVPVFDAHLTVYGDTKRVTIKYDSPYVKGLPIYVEVEEVNEQGEVQRRNVLSSYEDAYTAELQVMYNAFVKGEEIKTTVEDAKKDLQIYDMMYKKWGNN</sequence>
<dbReference type="Gene3D" id="3.30.360.10">
    <property type="entry name" value="Dihydrodipicolinate Reductase, domain 2"/>
    <property type="match status" value="1"/>
</dbReference>
<name>A0A1V6TEA2_9EURO</name>